<keyword evidence="4" id="KW-0677">Repeat</keyword>
<evidence type="ECO:0000313" key="8">
    <source>
        <dbReference type="EMBL" id="GAP43119.1"/>
    </source>
</evidence>
<evidence type="ECO:0000256" key="6">
    <source>
        <dbReference type="ARBA" id="ARBA00023315"/>
    </source>
</evidence>
<evidence type="ECO:0000313" key="9">
    <source>
        <dbReference type="Proteomes" id="UP000053091"/>
    </source>
</evidence>
<dbReference type="GO" id="GO:0016410">
    <property type="term" value="F:N-acyltransferase activity"/>
    <property type="evidence" value="ECO:0007669"/>
    <property type="project" value="InterPro"/>
</dbReference>
<evidence type="ECO:0000256" key="3">
    <source>
        <dbReference type="ARBA" id="ARBA00022679"/>
    </source>
</evidence>
<keyword evidence="3 8" id="KW-0808">Transferase</keyword>
<keyword evidence="1" id="KW-0444">Lipid biosynthesis</keyword>
<keyword evidence="6 8" id="KW-0012">Acyltransferase</keyword>
<dbReference type="OrthoDB" id="708224at2"/>
<keyword evidence="5" id="KW-0443">Lipid metabolism</keyword>
<dbReference type="SUPFAM" id="SSF51161">
    <property type="entry name" value="Trimeric LpxA-like enzymes"/>
    <property type="match status" value="1"/>
</dbReference>
<dbReference type="Pfam" id="PF00132">
    <property type="entry name" value="Hexapep"/>
    <property type="match status" value="2"/>
</dbReference>
<reference evidence="8" key="1">
    <citation type="journal article" date="2015" name="Genome Announc.">
        <title>Draft Genome Sequence of Bacteroidales Strain TBC1, a Novel Isolate from a Methanogenic Wastewater Treatment System.</title>
        <authorList>
            <person name="Tourlousse D.M."/>
            <person name="Matsuura N."/>
            <person name="Sun L."/>
            <person name="Toyonaga M."/>
            <person name="Kuroda K."/>
            <person name="Ohashi A."/>
            <person name="Cruz R."/>
            <person name="Yamaguchi T."/>
            <person name="Sekiguchi Y."/>
        </authorList>
    </citation>
    <scope>NUCLEOTIDE SEQUENCE [LARGE SCALE GENOMIC DNA]</scope>
    <source>
        <strain evidence="8">TBC1</strain>
    </source>
</reference>
<accession>A0A0S7C2Z3</accession>
<dbReference type="RefSeq" id="WP_062039876.1">
    <property type="nucleotide sequence ID" value="NZ_DF968182.1"/>
</dbReference>
<evidence type="ECO:0000256" key="4">
    <source>
        <dbReference type="ARBA" id="ARBA00022737"/>
    </source>
</evidence>
<feature type="domain" description="UDP-3-O-[3-hydroxymyristoyl] glucosamine N-acyltransferase non-repeat region" evidence="7">
    <location>
        <begin position="25"/>
        <end position="90"/>
    </location>
</feature>
<evidence type="ECO:0000259" key="7">
    <source>
        <dbReference type="Pfam" id="PF04613"/>
    </source>
</evidence>
<dbReference type="PANTHER" id="PTHR43378">
    <property type="entry name" value="UDP-3-O-ACYLGLUCOSAMINE N-ACYLTRANSFERASE"/>
    <property type="match status" value="1"/>
</dbReference>
<dbReference type="PANTHER" id="PTHR43378:SF2">
    <property type="entry name" value="UDP-3-O-ACYLGLUCOSAMINE N-ACYLTRANSFERASE 1, MITOCHONDRIAL-RELATED"/>
    <property type="match status" value="1"/>
</dbReference>
<dbReference type="CDD" id="cd03352">
    <property type="entry name" value="LbH_LpxD"/>
    <property type="match status" value="1"/>
</dbReference>
<dbReference type="Gene3D" id="3.40.1390.10">
    <property type="entry name" value="MurE/MurF, N-terminal domain"/>
    <property type="match status" value="1"/>
</dbReference>
<dbReference type="GO" id="GO:0009245">
    <property type="term" value="P:lipid A biosynthetic process"/>
    <property type="evidence" value="ECO:0007669"/>
    <property type="project" value="UniProtKB-KW"/>
</dbReference>
<dbReference type="AlphaFoldDB" id="A0A0S7C2Z3"/>
<evidence type="ECO:0000256" key="5">
    <source>
        <dbReference type="ARBA" id="ARBA00023098"/>
    </source>
</evidence>
<dbReference type="InterPro" id="IPR020573">
    <property type="entry name" value="UDP_GlcNAc_AcTrfase_non-rep"/>
</dbReference>
<sequence>MQLDPSLTLQTVAGLIGAEFQGSPDFQITGLNEIHMVQPGDLTFVDHPKYYDKALHSKATTIIINKEVSCPDGKALIFHDDPFGAYVSLVKKFRPFEKAVSAISPSAKIGEGTIIQPGAFVGNHVVIGKNCIIHSNVSIYDHVVIGDNVIIHSGSVIGADAFYFQRKPAGYRKFESCGRVVISDNVEVGALCAIDIGVSGDTFVGKGTKFDNHVQVGHDSYIGNNCLIGSHCAIAGVTRIEDDVILWGKVAINKDLVIGKGAIILATSAVDKNLEGGKTYFGVPADDARKKWRELAALRQLPAILNAANFSGIEQP</sequence>
<dbReference type="Proteomes" id="UP000053091">
    <property type="component" value="Unassembled WGS sequence"/>
</dbReference>
<dbReference type="InterPro" id="IPR011004">
    <property type="entry name" value="Trimer_LpxA-like_sf"/>
</dbReference>
<evidence type="ECO:0000256" key="1">
    <source>
        <dbReference type="ARBA" id="ARBA00022516"/>
    </source>
</evidence>
<dbReference type="PATRIC" id="fig|1678841.3.peg.1431"/>
<keyword evidence="9" id="KW-1185">Reference proteome</keyword>
<keyword evidence="2" id="KW-0441">Lipid A biosynthesis</keyword>
<dbReference type="Pfam" id="PF04613">
    <property type="entry name" value="LpxD"/>
    <property type="match status" value="1"/>
</dbReference>
<dbReference type="EMBL" id="DF968182">
    <property type="protein sequence ID" value="GAP43119.1"/>
    <property type="molecule type" value="Genomic_DNA"/>
</dbReference>
<gene>
    <name evidence="8" type="ORF">TBC1_111261</name>
</gene>
<dbReference type="STRING" id="1678841.TBC1_111261"/>
<dbReference type="InterPro" id="IPR001451">
    <property type="entry name" value="Hexapep"/>
</dbReference>
<proteinExistence type="predicted"/>
<dbReference type="InterPro" id="IPR007691">
    <property type="entry name" value="LpxD"/>
</dbReference>
<organism evidence="8">
    <name type="scientific">Lentimicrobium saccharophilum</name>
    <dbReference type="NCBI Taxonomy" id="1678841"/>
    <lineage>
        <taxon>Bacteria</taxon>
        <taxon>Pseudomonadati</taxon>
        <taxon>Bacteroidota</taxon>
        <taxon>Bacteroidia</taxon>
        <taxon>Bacteroidales</taxon>
        <taxon>Lentimicrobiaceae</taxon>
        <taxon>Lentimicrobium</taxon>
    </lineage>
</organism>
<dbReference type="Gene3D" id="2.160.10.10">
    <property type="entry name" value="Hexapeptide repeat proteins"/>
    <property type="match status" value="1"/>
</dbReference>
<name>A0A0S7C2Z3_9BACT</name>
<dbReference type="GO" id="GO:0016020">
    <property type="term" value="C:membrane"/>
    <property type="evidence" value="ECO:0007669"/>
    <property type="project" value="GOC"/>
</dbReference>
<evidence type="ECO:0000256" key="2">
    <source>
        <dbReference type="ARBA" id="ARBA00022556"/>
    </source>
</evidence>
<protein>
    <submittedName>
        <fullName evidence="8">UDP-3-O-[3-hydroxymyristoyl] glucosamine N-acyltransferase</fullName>
    </submittedName>
</protein>
<dbReference type="NCBIfam" id="NF002060">
    <property type="entry name" value="PRK00892.1"/>
    <property type="match status" value="1"/>
</dbReference>